<accession>A0A0A9A6L3</accession>
<proteinExistence type="predicted"/>
<dbReference type="EMBL" id="GBRH01251159">
    <property type="protein sequence ID" value="JAD46736.1"/>
    <property type="molecule type" value="Transcribed_RNA"/>
</dbReference>
<protein>
    <submittedName>
        <fullName evidence="1">Uncharacterized protein</fullName>
    </submittedName>
</protein>
<organism evidence="1">
    <name type="scientific">Arundo donax</name>
    <name type="common">Giant reed</name>
    <name type="synonym">Donax arundinaceus</name>
    <dbReference type="NCBI Taxonomy" id="35708"/>
    <lineage>
        <taxon>Eukaryota</taxon>
        <taxon>Viridiplantae</taxon>
        <taxon>Streptophyta</taxon>
        <taxon>Embryophyta</taxon>
        <taxon>Tracheophyta</taxon>
        <taxon>Spermatophyta</taxon>
        <taxon>Magnoliopsida</taxon>
        <taxon>Liliopsida</taxon>
        <taxon>Poales</taxon>
        <taxon>Poaceae</taxon>
        <taxon>PACMAD clade</taxon>
        <taxon>Arundinoideae</taxon>
        <taxon>Arundineae</taxon>
        <taxon>Arundo</taxon>
    </lineage>
</organism>
<name>A0A0A9A6L3_ARUDO</name>
<reference evidence="1" key="1">
    <citation type="submission" date="2014-09" db="EMBL/GenBank/DDBJ databases">
        <authorList>
            <person name="Magalhaes I.L.F."/>
            <person name="Oliveira U."/>
            <person name="Santos F.R."/>
            <person name="Vidigal T.H.D.A."/>
            <person name="Brescovit A.D."/>
            <person name="Santos A.J."/>
        </authorList>
    </citation>
    <scope>NUCLEOTIDE SEQUENCE</scope>
    <source>
        <tissue evidence="1">Shoot tissue taken approximately 20 cm above the soil surface</tissue>
    </source>
</reference>
<reference evidence="1" key="2">
    <citation type="journal article" date="2015" name="Data Brief">
        <title>Shoot transcriptome of the giant reed, Arundo donax.</title>
        <authorList>
            <person name="Barrero R.A."/>
            <person name="Guerrero F.D."/>
            <person name="Moolhuijzen P."/>
            <person name="Goolsby J.A."/>
            <person name="Tidwell J."/>
            <person name="Bellgard S.E."/>
            <person name="Bellgard M.I."/>
        </authorList>
    </citation>
    <scope>NUCLEOTIDE SEQUENCE</scope>
    <source>
        <tissue evidence="1">Shoot tissue taken approximately 20 cm above the soil surface</tissue>
    </source>
</reference>
<evidence type="ECO:0000313" key="1">
    <source>
        <dbReference type="EMBL" id="JAD46736.1"/>
    </source>
</evidence>
<dbReference type="AlphaFoldDB" id="A0A0A9A6L3"/>
<sequence length="22" mass="2655">MTTLYRYTLIEPTMPPGFRYTC</sequence>